<sequence>MNTMFEHKGVHQCTWHQGTPGRRLMINFVVVSSDLSGRMSWTLGYCEGELLPDYEGGWGHCRVDNESREHGPLRLSLKLWTQDLWCLPNPLVDTGSQASHAASLGGPGGKNSGLGGSSVRPWRRTIGRHRRNSGKPSSASEGEAVLCQYCLQCGWGAVDLSWGHCRTVVRNTSLRISSIPTDMPSTEEAEAGDFKSLDVVGLSWLTRLCSIAWRFGDSVPLECKQTGVRTGGGPSF</sequence>
<proteinExistence type="predicted"/>
<dbReference type="Proteomes" id="UP000831701">
    <property type="component" value="Chromosome 24"/>
</dbReference>
<accession>A0ACB8VA55</accession>
<comment type="caution">
    <text evidence="1">The sequence shown here is derived from an EMBL/GenBank/DDBJ whole genome shotgun (WGS) entry which is preliminary data.</text>
</comment>
<evidence type="ECO:0000313" key="1">
    <source>
        <dbReference type="EMBL" id="KAI3352093.1"/>
    </source>
</evidence>
<keyword evidence="2" id="KW-1185">Reference proteome</keyword>
<gene>
    <name evidence="1" type="ORF">L3Q82_020900</name>
</gene>
<reference evidence="1" key="1">
    <citation type="submission" date="2022-04" db="EMBL/GenBank/DDBJ databases">
        <title>Jade perch genome.</title>
        <authorList>
            <person name="Chao B."/>
        </authorList>
    </citation>
    <scope>NUCLEOTIDE SEQUENCE</scope>
    <source>
        <strain evidence="1">CB-2022</strain>
    </source>
</reference>
<dbReference type="EMBL" id="CM041554">
    <property type="protein sequence ID" value="KAI3352093.1"/>
    <property type="molecule type" value="Genomic_DNA"/>
</dbReference>
<name>A0ACB8VA55_9TELE</name>
<protein>
    <submittedName>
        <fullName evidence="1">Uncharacterized protein</fullName>
    </submittedName>
</protein>
<organism evidence="1 2">
    <name type="scientific">Scortum barcoo</name>
    <name type="common">barcoo grunter</name>
    <dbReference type="NCBI Taxonomy" id="214431"/>
    <lineage>
        <taxon>Eukaryota</taxon>
        <taxon>Metazoa</taxon>
        <taxon>Chordata</taxon>
        <taxon>Craniata</taxon>
        <taxon>Vertebrata</taxon>
        <taxon>Euteleostomi</taxon>
        <taxon>Actinopterygii</taxon>
        <taxon>Neopterygii</taxon>
        <taxon>Teleostei</taxon>
        <taxon>Neoteleostei</taxon>
        <taxon>Acanthomorphata</taxon>
        <taxon>Eupercaria</taxon>
        <taxon>Centrarchiformes</taxon>
        <taxon>Terapontoidei</taxon>
        <taxon>Terapontidae</taxon>
        <taxon>Scortum</taxon>
    </lineage>
</organism>
<evidence type="ECO:0000313" key="2">
    <source>
        <dbReference type="Proteomes" id="UP000831701"/>
    </source>
</evidence>